<organism evidence="2 3">
    <name type="scientific">Dendrobium nobile</name>
    <name type="common">Orchid</name>
    <dbReference type="NCBI Taxonomy" id="94219"/>
    <lineage>
        <taxon>Eukaryota</taxon>
        <taxon>Viridiplantae</taxon>
        <taxon>Streptophyta</taxon>
        <taxon>Embryophyta</taxon>
        <taxon>Tracheophyta</taxon>
        <taxon>Spermatophyta</taxon>
        <taxon>Magnoliopsida</taxon>
        <taxon>Liliopsida</taxon>
        <taxon>Asparagales</taxon>
        <taxon>Orchidaceae</taxon>
        <taxon>Epidendroideae</taxon>
        <taxon>Malaxideae</taxon>
        <taxon>Dendrobiinae</taxon>
        <taxon>Dendrobium</taxon>
    </lineage>
</organism>
<feature type="region of interest" description="Disordered" evidence="1">
    <location>
        <begin position="29"/>
        <end position="72"/>
    </location>
</feature>
<name>A0A8T3C8I7_DENNO</name>
<evidence type="ECO:0000313" key="2">
    <source>
        <dbReference type="EMBL" id="KAI0527422.1"/>
    </source>
</evidence>
<reference evidence="2" key="1">
    <citation type="journal article" date="2022" name="Front. Genet.">
        <title>Chromosome-Scale Assembly of the Dendrobium nobile Genome Provides Insights Into the Molecular Mechanism of the Biosynthesis of the Medicinal Active Ingredient of Dendrobium.</title>
        <authorList>
            <person name="Xu Q."/>
            <person name="Niu S.-C."/>
            <person name="Li K.-L."/>
            <person name="Zheng P.-J."/>
            <person name="Zhang X.-J."/>
            <person name="Jia Y."/>
            <person name="Liu Y."/>
            <person name="Niu Y.-X."/>
            <person name="Yu L.-H."/>
            <person name="Chen D.-F."/>
            <person name="Zhang G.-Q."/>
        </authorList>
    </citation>
    <scope>NUCLEOTIDE SEQUENCE</scope>
    <source>
        <tissue evidence="2">Leaf</tissue>
    </source>
</reference>
<proteinExistence type="predicted"/>
<evidence type="ECO:0000313" key="3">
    <source>
        <dbReference type="Proteomes" id="UP000829196"/>
    </source>
</evidence>
<accession>A0A8T3C8I7</accession>
<dbReference type="AlphaFoldDB" id="A0A8T3C8I7"/>
<protein>
    <submittedName>
        <fullName evidence="2">Uncharacterized protein</fullName>
    </submittedName>
</protein>
<keyword evidence="3" id="KW-1185">Reference proteome</keyword>
<feature type="compositionally biased region" description="Basic and acidic residues" evidence="1">
    <location>
        <begin position="35"/>
        <end position="66"/>
    </location>
</feature>
<gene>
    <name evidence="2" type="ORF">KFK09_003022</name>
</gene>
<sequence length="72" mass="7852">MLLIKNLSCGGMEIVGQGGFESTVVREVANPSMSGKEENKNANTLETRERGGDRTRADEGKEKRPDLGFLLL</sequence>
<dbReference type="EMBL" id="JAGYWB010000003">
    <property type="protein sequence ID" value="KAI0527422.1"/>
    <property type="molecule type" value="Genomic_DNA"/>
</dbReference>
<dbReference type="Proteomes" id="UP000829196">
    <property type="component" value="Unassembled WGS sequence"/>
</dbReference>
<evidence type="ECO:0000256" key="1">
    <source>
        <dbReference type="SAM" id="MobiDB-lite"/>
    </source>
</evidence>
<comment type="caution">
    <text evidence="2">The sequence shown here is derived from an EMBL/GenBank/DDBJ whole genome shotgun (WGS) entry which is preliminary data.</text>
</comment>